<evidence type="ECO:0000256" key="3">
    <source>
        <dbReference type="ARBA" id="ARBA00023163"/>
    </source>
</evidence>
<reference evidence="5" key="2">
    <citation type="journal article" date="2021" name="PeerJ">
        <title>Extensive microbial diversity within the chicken gut microbiome revealed by metagenomics and culture.</title>
        <authorList>
            <person name="Gilroy R."/>
            <person name="Ravi A."/>
            <person name="Getino M."/>
            <person name="Pursley I."/>
            <person name="Horton D.L."/>
            <person name="Alikhan N.F."/>
            <person name="Baker D."/>
            <person name="Gharbi K."/>
            <person name="Hall N."/>
            <person name="Watson M."/>
            <person name="Adriaenssens E.M."/>
            <person name="Foster-Nyarko E."/>
            <person name="Jarju S."/>
            <person name="Secka A."/>
            <person name="Antonio M."/>
            <person name="Oren A."/>
            <person name="Chaudhuri R.R."/>
            <person name="La Ragione R."/>
            <person name="Hildebrand F."/>
            <person name="Pallen M.J."/>
        </authorList>
    </citation>
    <scope>NUCLEOTIDE SEQUENCE</scope>
    <source>
        <strain evidence="5">CHK191-8634</strain>
    </source>
</reference>
<gene>
    <name evidence="5" type="ORF">IAB67_03660</name>
</gene>
<feature type="domain" description="HTH marR-type" evidence="4">
    <location>
        <begin position="5"/>
        <end position="143"/>
    </location>
</feature>
<sequence>MTDWRTEFDEALLRVYSYTHLDNRTPKEYLPGVALLPREMHTIEVILHHPGVNTTELSRITGIPKGTVSKMTRQLEERGLLEHFRRNGNRKEVHYRGTALGRRVFDAHIDFHRINGRAFYDRFDALAEDQKALIVDTLVRYADYMKEYCDSRAAKHSDFHTGKRRETSD</sequence>
<dbReference type="AlphaFoldDB" id="A0A9D1LLH4"/>
<dbReference type="PANTHER" id="PTHR35790:SF4">
    <property type="entry name" value="HTH-TYPE TRANSCRIPTIONAL REGULATOR PCHR"/>
    <property type="match status" value="1"/>
</dbReference>
<dbReference type="InterPro" id="IPR000835">
    <property type="entry name" value="HTH_MarR-typ"/>
</dbReference>
<dbReference type="InterPro" id="IPR036388">
    <property type="entry name" value="WH-like_DNA-bd_sf"/>
</dbReference>
<organism evidence="5 6">
    <name type="scientific">Candidatus Ventrousia excrementavium</name>
    <dbReference type="NCBI Taxonomy" id="2840961"/>
    <lineage>
        <taxon>Bacteria</taxon>
        <taxon>Bacillati</taxon>
        <taxon>Bacillota</taxon>
        <taxon>Clostridia</taxon>
        <taxon>Eubacteriales</taxon>
        <taxon>Clostridiaceae</taxon>
        <taxon>Clostridiaceae incertae sedis</taxon>
        <taxon>Candidatus Ventrousia</taxon>
    </lineage>
</organism>
<dbReference type="GO" id="GO:0003677">
    <property type="term" value="F:DNA binding"/>
    <property type="evidence" value="ECO:0007669"/>
    <property type="project" value="UniProtKB-KW"/>
</dbReference>
<evidence type="ECO:0000259" key="4">
    <source>
        <dbReference type="PROSITE" id="PS50995"/>
    </source>
</evidence>
<keyword evidence="3" id="KW-0804">Transcription</keyword>
<evidence type="ECO:0000313" key="6">
    <source>
        <dbReference type="Proteomes" id="UP000824073"/>
    </source>
</evidence>
<dbReference type="Pfam" id="PF01047">
    <property type="entry name" value="MarR"/>
    <property type="match status" value="1"/>
</dbReference>
<name>A0A9D1LLH4_9CLOT</name>
<dbReference type="InterPro" id="IPR052067">
    <property type="entry name" value="Metal_resp_HTH_trans_reg"/>
</dbReference>
<accession>A0A9D1LLH4</accession>
<dbReference type="PANTHER" id="PTHR35790">
    <property type="entry name" value="HTH-TYPE TRANSCRIPTIONAL REGULATOR PCHR"/>
    <property type="match status" value="1"/>
</dbReference>
<keyword evidence="2" id="KW-0238">DNA-binding</keyword>
<dbReference type="InterPro" id="IPR036390">
    <property type="entry name" value="WH_DNA-bd_sf"/>
</dbReference>
<dbReference type="GO" id="GO:0003700">
    <property type="term" value="F:DNA-binding transcription factor activity"/>
    <property type="evidence" value="ECO:0007669"/>
    <property type="project" value="InterPro"/>
</dbReference>
<evidence type="ECO:0000313" key="5">
    <source>
        <dbReference type="EMBL" id="HIU43376.1"/>
    </source>
</evidence>
<dbReference type="SMART" id="SM00347">
    <property type="entry name" value="HTH_MARR"/>
    <property type="match status" value="1"/>
</dbReference>
<reference evidence="5" key="1">
    <citation type="submission" date="2020-10" db="EMBL/GenBank/DDBJ databases">
        <authorList>
            <person name="Gilroy R."/>
        </authorList>
    </citation>
    <scope>NUCLEOTIDE SEQUENCE</scope>
    <source>
        <strain evidence="5">CHK191-8634</strain>
    </source>
</reference>
<dbReference type="EMBL" id="DVMR01000033">
    <property type="protein sequence ID" value="HIU43376.1"/>
    <property type="molecule type" value="Genomic_DNA"/>
</dbReference>
<dbReference type="PROSITE" id="PS50995">
    <property type="entry name" value="HTH_MARR_2"/>
    <property type="match status" value="1"/>
</dbReference>
<comment type="caution">
    <text evidence="5">The sequence shown here is derived from an EMBL/GenBank/DDBJ whole genome shotgun (WGS) entry which is preliminary data.</text>
</comment>
<keyword evidence="1" id="KW-0805">Transcription regulation</keyword>
<evidence type="ECO:0000256" key="1">
    <source>
        <dbReference type="ARBA" id="ARBA00023015"/>
    </source>
</evidence>
<dbReference type="Gene3D" id="1.10.10.10">
    <property type="entry name" value="Winged helix-like DNA-binding domain superfamily/Winged helix DNA-binding domain"/>
    <property type="match status" value="1"/>
</dbReference>
<proteinExistence type="predicted"/>
<dbReference type="InterPro" id="IPR023187">
    <property type="entry name" value="Tscrpt_reg_MarR-type_CS"/>
</dbReference>
<dbReference type="SUPFAM" id="SSF46785">
    <property type="entry name" value="Winged helix' DNA-binding domain"/>
    <property type="match status" value="1"/>
</dbReference>
<evidence type="ECO:0000256" key="2">
    <source>
        <dbReference type="ARBA" id="ARBA00023125"/>
    </source>
</evidence>
<dbReference type="Proteomes" id="UP000824073">
    <property type="component" value="Unassembled WGS sequence"/>
</dbReference>
<protein>
    <submittedName>
        <fullName evidence="5">Winged helix-turn-helix transcriptional regulator</fullName>
    </submittedName>
</protein>
<dbReference type="PROSITE" id="PS01117">
    <property type="entry name" value="HTH_MARR_1"/>
    <property type="match status" value="1"/>
</dbReference>